<organism evidence="2 3">
    <name type="scientific">Pedococcus bigeumensis</name>
    <dbReference type="NCBI Taxonomy" id="433644"/>
    <lineage>
        <taxon>Bacteria</taxon>
        <taxon>Bacillati</taxon>
        <taxon>Actinomycetota</taxon>
        <taxon>Actinomycetes</taxon>
        <taxon>Micrococcales</taxon>
        <taxon>Intrasporangiaceae</taxon>
        <taxon>Pedococcus</taxon>
    </lineage>
</organism>
<reference evidence="2 3" key="1">
    <citation type="journal article" date="2019" name="Environ. Microbiol.">
        <title>Species interactions and distinct microbial communities in high Arctic permafrost affected cryosols are associated with the CH4 and CO2 gas fluxes.</title>
        <authorList>
            <person name="Altshuler I."/>
            <person name="Hamel J."/>
            <person name="Turney S."/>
            <person name="Magnuson E."/>
            <person name="Levesque R."/>
            <person name="Greer C."/>
            <person name="Whyte L.G."/>
        </authorList>
    </citation>
    <scope>NUCLEOTIDE SEQUENCE [LARGE SCALE GENOMIC DNA]</scope>
    <source>
        <strain evidence="2 3">S9.3A</strain>
    </source>
</reference>
<dbReference type="EMBL" id="RCZM01000006">
    <property type="protein sequence ID" value="TPG14028.1"/>
    <property type="molecule type" value="Genomic_DNA"/>
</dbReference>
<accession>A0A502CMA2</accession>
<dbReference type="Proteomes" id="UP000317722">
    <property type="component" value="Unassembled WGS sequence"/>
</dbReference>
<gene>
    <name evidence="2" type="ORF">EAH86_17640</name>
</gene>
<comment type="caution">
    <text evidence="2">The sequence shown here is derived from an EMBL/GenBank/DDBJ whole genome shotgun (WGS) entry which is preliminary data.</text>
</comment>
<feature type="domain" description="GmrSD restriction endonucleases N-terminal" evidence="1">
    <location>
        <begin position="159"/>
        <end position="370"/>
    </location>
</feature>
<evidence type="ECO:0000313" key="3">
    <source>
        <dbReference type="Proteomes" id="UP000317722"/>
    </source>
</evidence>
<protein>
    <submittedName>
        <fullName evidence="2">DUF262 domain-containing protein</fullName>
    </submittedName>
</protein>
<sequence>MRAASWNLTRPLFSCAALGAAAPGTAARPHARHGRAAGAARGEAAFKPVRKVLTNRRSAGRPTPLSRAQRALPSNGNVLTCVRPLAIQPTATQGWHVSLRQLRLPTQAGYGPGRGAQVGPCRVGPISTEGGIGGEAVCLDGRVTAQQVESTTFRAAALFANSSFVIPDFQRDYSWREDAEVSAFWEDLVGALDAGEDYFLGLIILTDDGFEREVVDGQQRLLTLSLFANALRLAAVARNRRLVADTLQTTFLFSINYQTEAREPRLALSDDADAGDFKALIEAPTLTLAPTSGSSRLIQAHKYLTAQLERDLEASGNATLRLGRWAEFISNELTFTVFTHPNRSAAFRVFEVVNTRGKILTPAELIKSYVIGRSSESDRDNTVQRWGAIEQQFADLQADEQLTTFVRHVVELRRGYVVPKELYQIVTKAFDGPGAAQDLLSDLEQHLPVYIQLIDPTADVESTELRTRVFRLLSWLSAARFRPLFMAAAATGDDELLERSLAVVTPGVLSGNFGSGGIEAQFARAARRVHQGESGWDETLSDLGNLRPSREEFEIRLTRNLNKLHAQVLRAALVQQSPTPDIVGYAHQVRPRNGEGWPDFDDADYKEFGGNLANWLLVTTERRPPGARTPDAVKEKLLPHVINNELVEPADLPVWTSTFVAARTREYAQTCGDIWYGSR</sequence>
<evidence type="ECO:0000259" key="1">
    <source>
        <dbReference type="Pfam" id="PF03235"/>
    </source>
</evidence>
<name>A0A502CMA2_9MICO</name>
<dbReference type="PANTHER" id="PTHR35149:SF1">
    <property type="entry name" value="DUF5655 DOMAIN-CONTAINING PROTEIN"/>
    <property type="match status" value="1"/>
</dbReference>
<dbReference type="Pfam" id="PF03235">
    <property type="entry name" value="GmrSD_N"/>
    <property type="match status" value="1"/>
</dbReference>
<evidence type="ECO:0000313" key="2">
    <source>
        <dbReference type="EMBL" id="TPG14028.1"/>
    </source>
</evidence>
<dbReference type="PANTHER" id="PTHR35149">
    <property type="entry name" value="SLL5132 PROTEIN"/>
    <property type="match status" value="1"/>
</dbReference>
<dbReference type="InterPro" id="IPR004919">
    <property type="entry name" value="GmrSD_N"/>
</dbReference>
<proteinExistence type="predicted"/>
<dbReference type="AlphaFoldDB" id="A0A502CMA2"/>
<dbReference type="OrthoDB" id="9798761at2"/>
<keyword evidence="3" id="KW-1185">Reference proteome</keyword>